<protein>
    <submittedName>
        <fullName evidence="1">Uncharacterized protein</fullName>
    </submittedName>
</protein>
<reference evidence="1 2" key="1">
    <citation type="journal article" date="2014" name="Nat. Commun.">
        <title>Molecular traces of alternative social organization in a termite genome.</title>
        <authorList>
            <person name="Terrapon N."/>
            <person name="Li C."/>
            <person name="Robertson H.M."/>
            <person name="Ji L."/>
            <person name="Meng X."/>
            <person name="Booth W."/>
            <person name="Chen Z."/>
            <person name="Childers C.P."/>
            <person name="Glastad K.M."/>
            <person name="Gokhale K."/>
            <person name="Gowin J."/>
            <person name="Gronenberg W."/>
            <person name="Hermansen R.A."/>
            <person name="Hu H."/>
            <person name="Hunt B.G."/>
            <person name="Huylmans A.K."/>
            <person name="Khalil S.M."/>
            <person name="Mitchell R.D."/>
            <person name="Munoz-Torres M.C."/>
            <person name="Mustard J.A."/>
            <person name="Pan H."/>
            <person name="Reese J.T."/>
            <person name="Scharf M.E."/>
            <person name="Sun F."/>
            <person name="Vogel H."/>
            <person name="Xiao J."/>
            <person name="Yang W."/>
            <person name="Yang Z."/>
            <person name="Yang Z."/>
            <person name="Zhou J."/>
            <person name="Zhu J."/>
            <person name="Brent C.S."/>
            <person name="Elsik C.G."/>
            <person name="Goodisman M.A."/>
            <person name="Liberles D.A."/>
            <person name="Roe R.M."/>
            <person name="Vargo E.L."/>
            <person name="Vilcinskas A."/>
            <person name="Wang J."/>
            <person name="Bornberg-Bauer E."/>
            <person name="Korb J."/>
            <person name="Zhang G."/>
            <person name="Liebig J."/>
        </authorList>
    </citation>
    <scope>NUCLEOTIDE SEQUENCE [LARGE SCALE GENOMIC DNA]</scope>
    <source>
        <tissue evidence="1">Whole organism</tissue>
    </source>
</reference>
<sequence length="110" mass="12554">MPETIKRFASLTQDSALCVKKSGDFSPESYFLVTARESVIISRRQVKSECLITTLSSSSEQRNARLGFSDLTTRETRAERERKIKLSTRRKPSIQVTRALQCTVMNLWVP</sequence>
<organism evidence="1 2">
    <name type="scientific">Zootermopsis nevadensis</name>
    <name type="common">Dampwood termite</name>
    <dbReference type="NCBI Taxonomy" id="136037"/>
    <lineage>
        <taxon>Eukaryota</taxon>
        <taxon>Metazoa</taxon>
        <taxon>Ecdysozoa</taxon>
        <taxon>Arthropoda</taxon>
        <taxon>Hexapoda</taxon>
        <taxon>Insecta</taxon>
        <taxon>Pterygota</taxon>
        <taxon>Neoptera</taxon>
        <taxon>Polyneoptera</taxon>
        <taxon>Dictyoptera</taxon>
        <taxon>Blattodea</taxon>
        <taxon>Blattoidea</taxon>
        <taxon>Termitoidae</taxon>
        <taxon>Termopsidae</taxon>
        <taxon>Zootermopsis</taxon>
    </lineage>
</organism>
<dbReference type="InParanoid" id="A0A067QV96"/>
<dbReference type="EMBL" id="KK852980">
    <property type="protein sequence ID" value="KDR12995.1"/>
    <property type="molecule type" value="Genomic_DNA"/>
</dbReference>
<dbReference type="AlphaFoldDB" id="A0A067QV96"/>
<dbReference type="Proteomes" id="UP000027135">
    <property type="component" value="Unassembled WGS sequence"/>
</dbReference>
<gene>
    <name evidence="1" type="ORF">L798_13201</name>
</gene>
<evidence type="ECO:0000313" key="2">
    <source>
        <dbReference type="Proteomes" id="UP000027135"/>
    </source>
</evidence>
<proteinExistence type="predicted"/>
<name>A0A067QV96_ZOONE</name>
<keyword evidence="2" id="KW-1185">Reference proteome</keyword>
<accession>A0A067QV96</accession>
<evidence type="ECO:0000313" key="1">
    <source>
        <dbReference type="EMBL" id="KDR12995.1"/>
    </source>
</evidence>